<evidence type="ECO:0000256" key="2">
    <source>
        <dbReference type="ARBA" id="ARBA00038695"/>
    </source>
</evidence>
<comment type="function">
    <text evidence="4">Required for dimerization of active 70S ribosomes into 100S ribosomes in stationary phase; 100S ribosomes are translationally inactive and sometimes present during exponential growth.</text>
</comment>
<dbReference type="InterPro" id="IPR032528">
    <property type="entry name" value="Ribosom_S30AE_C"/>
</dbReference>
<keyword evidence="1 4" id="KW-0810">Translation regulation</keyword>
<dbReference type="Gene3D" id="3.30.160.100">
    <property type="entry name" value="Ribosome hibernation promotion factor-like"/>
    <property type="match status" value="1"/>
</dbReference>
<dbReference type="InterPro" id="IPR038416">
    <property type="entry name" value="Ribosom_S30AE_C_sf"/>
</dbReference>
<dbReference type="PANTHER" id="PTHR33231:SF1">
    <property type="entry name" value="30S RIBOSOMAL PROTEIN"/>
    <property type="match status" value="1"/>
</dbReference>
<dbReference type="InterPro" id="IPR034694">
    <property type="entry name" value="HPF_long/plastid"/>
</dbReference>
<dbReference type="Proteomes" id="UP000190130">
    <property type="component" value="Unassembled WGS sequence"/>
</dbReference>
<evidence type="ECO:0000313" key="8">
    <source>
        <dbReference type="Proteomes" id="UP000190130"/>
    </source>
</evidence>
<dbReference type="NCBIfam" id="TIGR00741">
    <property type="entry name" value="yfiA"/>
    <property type="match status" value="1"/>
</dbReference>
<sequence>MTNKGKQSMSLRISGKNLDVGEALRGQAEERVAAAVSKYYEGGYQGHVTVDKDGTAFRTDTVIHLSSGITLEASATAHDAYASLDKMAERIEKRLRRYKRRLKDRSGANGRDAGIEIPSYVIAAPDAEIEEFDGVSAGDNPVIVAETTKSLHVLTVGDAVAELDLTGAPVIVFRHAGNGRMNIVYRRRDGNIGWIDPPASLS</sequence>
<keyword evidence="5" id="KW-0175">Coiled coil</keyword>
<evidence type="ECO:0000259" key="6">
    <source>
        <dbReference type="Pfam" id="PF16321"/>
    </source>
</evidence>
<dbReference type="HAMAP" id="MF_00839">
    <property type="entry name" value="HPF"/>
    <property type="match status" value="1"/>
</dbReference>
<evidence type="ECO:0000256" key="4">
    <source>
        <dbReference type="HAMAP-Rule" id="MF_00839"/>
    </source>
</evidence>
<dbReference type="GO" id="GO:0043024">
    <property type="term" value="F:ribosomal small subunit binding"/>
    <property type="evidence" value="ECO:0007669"/>
    <property type="project" value="TreeGrafter"/>
</dbReference>
<evidence type="ECO:0000256" key="1">
    <source>
        <dbReference type="ARBA" id="ARBA00022845"/>
    </source>
</evidence>
<name>A0A1T5DI00_9HYPH</name>
<evidence type="ECO:0000313" key="7">
    <source>
        <dbReference type="EMBL" id="SKB71355.1"/>
    </source>
</evidence>
<dbReference type="Pfam" id="PF16321">
    <property type="entry name" value="Ribosom_S30AE_C"/>
    <property type="match status" value="1"/>
</dbReference>
<comment type="subunit">
    <text evidence="4">Interacts with 100S ribosomes.</text>
</comment>
<dbReference type="InterPro" id="IPR003489">
    <property type="entry name" value="RHF/RaiA"/>
</dbReference>
<dbReference type="InterPro" id="IPR050574">
    <property type="entry name" value="HPF/YfiA_ribosome-assoc"/>
</dbReference>
<evidence type="ECO:0000256" key="5">
    <source>
        <dbReference type="SAM" id="Coils"/>
    </source>
</evidence>
<dbReference type="GO" id="GO:0022627">
    <property type="term" value="C:cytosolic small ribosomal subunit"/>
    <property type="evidence" value="ECO:0007669"/>
    <property type="project" value="TreeGrafter"/>
</dbReference>
<accession>A0A1T5DI00</accession>
<protein>
    <recommendedName>
        <fullName evidence="3 4">Ribosome hibernation promoting factor</fullName>
        <shortName evidence="4">HPF</shortName>
    </recommendedName>
</protein>
<comment type="subcellular location">
    <subcellularLocation>
        <location evidence="4">Cytoplasm</location>
    </subcellularLocation>
</comment>
<evidence type="ECO:0000256" key="3">
    <source>
        <dbReference type="ARBA" id="ARBA00041148"/>
    </source>
</evidence>
<comment type="subunit">
    <text evidence="2">Associates exclusively with 100S ribosomes, which are dimers of 70S ribosomes.</text>
</comment>
<dbReference type="CDD" id="cd00552">
    <property type="entry name" value="RaiA"/>
    <property type="match status" value="1"/>
</dbReference>
<dbReference type="Gene3D" id="3.30.505.50">
    <property type="entry name" value="Sigma 54 modulation/S30EA ribosomal protein, C-terminal domain"/>
    <property type="match status" value="1"/>
</dbReference>
<keyword evidence="4" id="KW-0963">Cytoplasm</keyword>
<feature type="coiled-coil region" evidence="5">
    <location>
        <begin position="81"/>
        <end position="108"/>
    </location>
</feature>
<dbReference type="SUPFAM" id="SSF69754">
    <property type="entry name" value="Ribosome binding protein Y (YfiA homologue)"/>
    <property type="match status" value="1"/>
</dbReference>
<dbReference type="AlphaFoldDB" id="A0A1T5DI00"/>
<feature type="domain" description="Sigma 54 modulation/S30EA ribosomal protein C-terminal" evidence="6">
    <location>
        <begin position="140"/>
        <end position="193"/>
    </location>
</feature>
<reference evidence="7 8" key="1">
    <citation type="submission" date="2017-02" db="EMBL/GenBank/DDBJ databases">
        <authorList>
            <person name="Peterson S.W."/>
        </authorList>
    </citation>
    <scope>NUCLEOTIDE SEQUENCE [LARGE SCALE GENOMIC DNA]</scope>
    <source>
        <strain evidence="7 8">DSM 9653</strain>
    </source>
</reference>
<dbReference type="Pfam" id="PF02482">
    <property type="entry name" value="Ribosomal_S30AE"/>
    <property type="match status" value="1"/>
</dbReference>
<organism evidence="7 8">
    <name type="scientific">Bosea thiooxidans</name>
    <dbReference type="NCBI Taxonomy" id="53254"/>
    <lineage>
        <taxon>Bacteria</taxon>
        <taxon>Pseudomonadati</taxon>
        <taxon>Pseudomonadota</taxon>
        <taxon>Alphaproteobacteria</taxon>
        <taxon>Hyphomicrobiales</taxon>
        <taxon>Boseaceae</taxon>
        <taxon>Bosea</taxon>
    </lineage>
</organism>
<dbReference type="InterPro" id="IPR036567">
    <property type="entry name" value="RHF-like"/>
</dbReference>
<gene>
    <name evidence="4" type="primary">hpf</name>
    <name evidence="7" type="ORF">SAMN05660750_02033</name>
</gene>
<proteinExistence type="inferred from homology"/>
<dbReference type="PANTHER" id="PTHR33231">
    <property type="entry name" value="30S RIBOSOMAL PROTEIN"/>
    <property type="match status" value="1"/>
</dbReference>
<dbReference type="GO" id="GO:0045900">
    <property type="term" value="P:negative regulation of translational elongation"/>
    <property type="evidence" value="ECO:0007669"/>
    <property type="project" value="TreeGrafter"/>
</dbReference>
<comment type="similarity">
    <text evidence="4">Belongs to the HPF/YfiA ribosome-associated protein family. Long HPF subfamily.</text>
</comment>
<dbReference type="EMBL" id="FUYX01000004">
    <property type="protein sequence ID" value="SKB71355.1"/>
    <property type="molecule type" value="Genomic_DNA"/>
</dbReference>